<dbReference type="PANTHER" id="PTHR21685:SF0">
    <property type="entry name" value="PHOSTENSIN"/>
    <property type="match status" value="1"/>
</dbReference>
<dbReference type="Proteomes" id="UP000694402">
    <property type="component" value="Unassembled WGS sequence"/>
</dbReference>
<dbReference type="GO" id="GO:0003779">
    <property type="term" value="F:actin binding"/>
    <property type="evidence" value="ECO:0007669"/>
    <property type="project" value="UniProtKB-KW"/>
</dbReference>
<evidence type="ECO:0000256" key="2">
    <source>
        <dbReference type="ARBA" id="ARBA00022490"/>
    </source>
</evidence>
<keyword evidence="4" id="KW-0009">Actin-binding</keyword>
<feature type="domain" description="Phostensin/Taperin PP1-binding" evidence="6">
    <location>
        <begin position="431"/>
        <end position="514"/>
    </location>
</feature>
<feature type="compositionally biased region" description="Pro residues" evidence="5">
    <location>
        <begin position="405"/>
        <end position="421"/>
    </location>
</feature>
<feature type="region of interest" description="Disordered" evidence="5">
    <location>
        <begin position="83"/>
        <end position="204"/>
    </location>
</feature>
<organism evidence="8 9">
    <name type="scientific">Oncorhynchus tshawytscha</name>
    <name type="common">Chinook salmon</name>
    <name type="synonym">Salmo tshawytscha</name>
    <dbReference type="NCBI Taxonomy" id="74940"/>
    <lineage>
        <taxon>Eukaryota</taxon>
        <taxon>Metazoa</taxon>
        <taxon>Chordata</taxon>
        <taxon>Craniata</taxon>
        <taxon>Vertebrata</taxon>
        <taxon>Euteleostomi</taxon>
        <taxon>Actinopterygii</taxon>
        <taxon>Neopterygii</taxon>
        <taxon>Teleostei</taxon>
        <taxon>Protacanthopterygii</taxon>
        <taxon>Salmoniformes</taxon>
        <taxon>Salmonidae</taxon>
        <taxon>Salmoninae</taxon>
        <taxon>Oncorhynchus</taxon>
    </lineage>
</organism>
<evidence type="ECO:0000256" key="3">
    <source>
        <dbReference type="ARBA" id="ARBA00022553"/>
    </source>
</evidence>
<dbReference type="GeneTree" id="ENSGT00940000170244"/>
<evidence type="ECO:0000256" key="5">
    <source>
        <dbReference type="SAM" id="MobiDB-lite"/>
    </source>
</evidence>
<keyword evidence="9" id="KW-1185">Reference proteome</keyword>
<feature type="region of interest" description="Disordered" evidence="5">
    <location>
        <begin position="227"/>
        <end position="264"/>
    </location>
</feature>
<accession>A0A8C8MCD5</accession>
<protein>
    <recommendedName>
        <fullName evidence="10">Phostensin</fullName>
    </recommendedName>
</protein>
<keyword evidence="3" id="KW-0597">Phosphoprotein</keyword>
<evidence type="ECO:0000256" key="1">
    <source>
        <dbReference type="ARBA" id="ARBA00004496"/>
    </source>
</evidence>
<gene>
    <name evidence="8" type="primary">CCDC9</name>
</gene>
<dbReference type="Pfam" id="PF13916">
    <property type="entry name" value="Phostensin_N"/>
    <property type="match status" value="1"/>
</dbReference>
<feature type="compositionally biased region" description="Basic and acidic residues" evidence="5">
    <location>
        <begin position="356"/>
        <end position="376"/>
    </location>
</feature>
<feature type="compositionally biased region" description="Polar residues" evidence="5">
    <location>
        <begin position="423"/>
        <end position="444"/>
    </location>
</feature>
<feature type="region of interest" description="Disordered" evidence="5">
    <location>
        <begin position="281"/>
        <end position="445"/>
    </location>
</feature>
<comment type="subcellular location">
    <subcellularLocation>
        <location evidence="1">Cytoplasm</location>
    </subcellularLocation>
</comment>
<sequence>MSVSSLPEWKQLLLERKRREEEEREKREKEEEDKLASMPAWKRGIIQRRRMKQESFGDKEREDITGLVLKETIIPVGQNSFIRTHGGWRRGREAERAGEMGHEKGNEQEIEVGRERQKEKERGHVKGHDGESGKGRDIEIQIERYRDRSGGRERDRSAGRERDRSRGRERDRSRGRERDRSAGRETSRDTVMEEEQENRDVKMDLKEFMAGGGSVTEIRASEILIIKPLAGNEDSRSGGLKGTGREGDGERGRDAKCNKDGGKDCERQLEREVAWLMMKDKERENLREKDRPRTQVASSEKEDQRYGDTDDSIHNERGVRVSELLSKFGEHPKKFREHPKPPSRSKSSECFIRPGRGREPFCLDDGDRRGEEEHAGFRGVPKRSFSFSDRVICTKENGMEYQPPHQLPHPSPPPSPSPSPSPTHFTIRSLSGGQQVKRGTTITITPRKPVGGAAVEAVSVSSRPLANTSAQSQMPVLTEEGEKGKKRYPTAEEIEVIGGYQNLDKSCLVKTSKASPKGVSVDCRLAYCRLCTINCIDEVSHLVEITPTTRVLQRRGMWVVNQSSLFSVSYRKTSYLTKVQNAFNIASPFRENNWSHSLLETGCFRVPFQTQKSLLEYCN</sequence>
<feature type="region of interest" description="Disordered" evidence="5">
    <location>
        <begin position="466"/>
        <end position="487"/>
    </location>
</feature>
<feature type="compositionally biased region" description="Polar residues" evidence="5">
    <location>
        <begin position="466"/>
        <end position="475"/>
    </location>
</feature>
<evidence type="ECO:0000259" key="6">
    <source>
        <dbReference type="Pfam" id="PF13914"/>
    </source>
</evidence>
<evidence type="ECO:0000259" key="7">
    <source>
        <dbReference type="Pfam" id="PF13916"/>
    </source>
</evidence>
<feature type="domain" description="Phostensin/Taperin N-terminal" evidence="7">
    <location>
        <begin position="32"/>
        <end position="96"/>
    </location>
</feature>
<feature type="compositionally biased region" description="Basic and acidic residues" evidence="5">
    <location>
        <begin position="243"/>
        <end position="264"/>
    </location>
</feature>
<feature type="compositionally biased region" description="Basic and acidic residues" evidence="5">
    <location>
        <begin position="281"/>
        <end position="320"/>
    </location>
</feature>
<keyword evidence="2" id="KW-0963">Cytoplasm</keyword>
<feature type="compositionally biased region" description="Basic and acidic residues" evidence="5">
    <location>
        <begin position="90"/>
        <end position="191"/>
    </location>
</feature>
<name>A0A8C8MCD5_ONCTS</name>
<dbReference type="PANTHER" id="PTHR21685">
    <property type="entry name" value="TON-B BOX DOMAIN"/>
    <property type="match status" value="1"/>
</dbReference>
<feature type="compositionally biased region" description="Basic residues" evidence="5">
    <location>
        <begin position="333"/>
        <end position="343"/>
    </location>
</feature>
<feature type="region of interest" description="Disordered" evidence="5">
    <location>
        <begin position="17"/>
        <end position="36"/>
    </location>
</feature>
<reference evidence="8" key="2">
    <citation type="submission" date="2025-09" db="UniProtKB">
        <authorList>
            <consortium name="Ensembl"/>
        </authorList>
    </citation>
    <scope>IDENTIFICATION</scope>
</reference>
<dbReference type="Ensembl" id="ENSOTST00005088391.2">
    <property type="protein sequence ID" value="ENSOTSP00005081585.2"/>
    <property type="gene ID" value="ENSOTSG00005038379.2"/>
</dbReference>
<reference evidence="8" key="1">
    <citation type="submission" date="2025-08" db="UniProtKB">
        <authorList>
            <consortium name="Ensembl"/>
        </authorList>
    </citation>
    <scope>IDENTIFICATION</scope>
</reference>
<evidence type="ECO:0008006" key="10">
    <source>
        <dbReference type="Google" id="ProtNLM"/>
    </source>
</evidence>
<evidence type="ECO:0000313" key="9">
    <source>
        <dbReference type="Proteomes" id="UP000694402"/>
    </source>
</evidence>
<dbReference type="AlphaFoldDB" id="A0A8C8MCD5"/>
<dbReference type="GO" id="GO:0005737">
    <property type="term" value="C:cytoplasm"/>
    <property type="evidence" value="ECO:0007669"/>
    <property type="project" value="UniProtKB-SubCell"/>
</dbReference>
<evidence type="ECO:0000256" key="4">
    <source>
        <dbReference type="ARBA" id="ARBA00023203"/>
    </source>
</evidence>
<dbReference type="InterPro" id="IPR025907">
    <property type="entry name" value="Phostensin/Taperin_PP1-bd_dom"/>
</dbReference>
<evidence type="ECO:0000313" key="8">
    <source>
        <dbReference type="Ensembl" id="ENSOTSP00005081585.2"/>
    </source>
</evidence>
<dbReference type="GO" id="GO:0019902">
    <property type="term" value="F:phosphatase binding"/>
    <property type="evidence" value="ECO:0007669"/>
    <property type="project" value="InterPro"/>
</dbReference>
<dbReference type="InterPro" id="IPR025903">
    <property type="entry name" value="Phostensin/Taperin_N_dom"/>
</dbReference>
<dbReference type="InterPro" id="IPR026671">
    <property type="entry name" value="PPP1R18/Tprn"/>
</dbReference>
<proteinExistence type="predicted"/>
<dbReference type="Pfam" id="PF13914">
    <property type="entry name" value="Phostensin"/>
    <property type="match status" value="1"/>
</dbReference>
<feature type="compositionally biased region" description="Basic and acidic residues" evidence="5">
    <location>
        <begin position="17"/>
        <end position="35"/>
    </location>
</feature>